<comment type="caution">
    <text evidence="1">The sequence shown here is derived from an EMBL/GenBank/DDBJ whole genome shotgun (WGS) entry which is preliminary data.</text>
</comment>
<reference evidence="2" key="1">
    <citation type="journal article" date="2019" name="Int. J. Syst. Evol. Microbiol.">
        <title>The Global Catalogue of Microorganisms (GCM) 10K type strain sequencing project: providing services to taxonomists for standard genome sequencing and annotation.</title>
        <authorList>
            <consortium name="The Broad Institute Genomics Platform"/>
            <consortium name="The Broad Institute Genome Sequencing Center for Infectious Disease"/>
            <person name="Wu L."/>
            <person name="Ma J."/>
        </authorList>
    </citation>
    <scope>NUCLEOTIDE SEQUENCE [LARGE SCALE GENOMIC DNA]</scope>
    <source>
        <strain evidence="2">KCTC 52165</strain>
    </source>
</reference>
<organism evidence="1 2">
    <name type="scientific">Aquamicrobium soli</name>
    <dbReference type="NCBI Taxonomy" id="1811518"/>
    <lineage>
        <taxon>Bacteria</taxon>
        <taxon>Pseudomonadati</taxon>
        <taxon>Pseudomonadota</taxon>
        <taxon>Alphaproteobacteria</taxon>
        <taxon>Hyphomicrobiales</taxon>
        <taxon>Phyllobacteriaceae</taxon>
        <taxon>Aquamicrobium</taxon>
    </lineage>
</organism>
<accession>A0ABV7K9E9</accession>
<dbReference type="RefSeq" id="WP_378219248.1">
    <property type="nucleotide sequence ID" value="NZ_JBHRTK010000006.1"/>
</dbReference>
<proteinExistence type="predicted"/>
<name>A0ABV7K9E9_9HYPH</name>
<evidence type="ECO:0000313" key="1">
    <source>
        <dbReference type="EMBL" id="MFC3205616.1"/>
    </source>
</evidence>
<sequence>MNPLPPNQMSADERLDELFSILAVGFVRLKARQSSKLSGQPEQRCVDFLHDQSGHETPTHWRPA</sequence>
<dbReference type="Proteomes" id="UP001595583">
    <property type="component" value="Unassembled WGS sequence"/>
</dbReference>
<protein>
    <submittedName>
        <fullName evidence="1">Uncharacterized protein</fullName>
    </submittedName>
</protein>
<keyword evidence="2" id="KW-1185">Reference proteome</keyword>
<evidence type="ECO:0000313" key="2">
    <source>
        <dbReference type="Proteomes" id="UP001595583"/>
    </source>
</evidence>
<dbReference type="EMBL" id="JBHRTK010000006">
    <property type="protein sequence ID" value="MFC3205616.1"/>
    <property type="molecule type" value="Genomic_DNA"/>
</dbReference>
<gene>
    <name evidence="1" type="ORF">ACFOHJ_05275</name>
</gene>